<evidence type="ECO:0000256" key="1">
    <source>
        <dbReference type="ARBA" id="ARBA00001968"/>
    </source>
</evidence>
<dbReference type="Gene3D" id="3.90.950.10">
    <property type="match status" value="1"/>
</dbReference>
<feature type="site" description="Important for substrate specificity" evidence="4">
    <location>
        <position position="9"/>
    </location>
</feature>
<sequence length="189" mass="21118">MIVASNSARRQQLMKDAGFQFEVHVLDVDESLAESIANQAIAEFLAEKKNKAYRAIYKNEVILTSDTVVIANDQILGKPKDEKEAFQMIASMSGKSHEVVSGVCISSADHKVSFSDVTYVQFEDLSPEEISYYIKNYQPYDKAGSYGIQEWLGMVGIQSIQGSFYNVMGLPIHKVYQVLRSEFGISPLD</sequence>
<evidence type="ECO:0000256" key="2">
    <source>
        <dbReference type="ARBA" id="ARBA00022801"/>
    </source>
</evidence>
<feature type="site" description="Important for substrate specificity" evidence="4">
    <location>
        <position position="67"/>
    </location>
</feature>
<dbReference type="AlphaFoldDB" id="A0A1W2G668"/>
<comment type="catalytic activity">
    <reaction evidence="4">
        <text>dTTP + H2O = dTMP + diphosphate + H(+)</text>
        <dbReference type="Rhea" id="RHEA:28534"/>
        <dbReference type="ChEBI" id="CHEBI:15377"/>
        <dbReference type="ChEBI" id="CHEBI:15378"/>
        <dbReference type="ChEBI" id="CHEBI:33019"/>
        <dbReference type="ChEBI" id="CHEBI:37568"/>
        <dbReference type="ChEBI" id="CHEBI:63528"/>
        <dbReference type="EC" id="3.6.1.9"/>
    </reaction>
</comment>
<dbReference type="SUPFAM" id="SSF52972">
    <property type="entry name" value="ITPase-like"/>
    <property type="match status" value="1"/>
</dbReference>
<comment type="cofactor">
    <cofactor evidence="1 4">
        <name>a divalent metal cation</name>
        <dbReference type="ChEBI" id="CHEBI:60240"/>
    </cofactor>
</comment>
<keyword evidence="6" id="KW-1185">Reference proteome</keyword>
<dbReference type="GO" id="GO:0009117">
    <property type="term" value="P:nucleotide metabolic process"/>
    <property type="evidence" value="ECO:0007669"/>
    <property type="project" value="UniProtKB-KW"/>
</dbReference>
<organism evidence="5 6">
    <name type="scientific">Reichenbachiella faecimaris</name>
    <dbReference type="NCBI Taxonomy" id="692418"/>
    <lineage>
        <taxon>Bacteria</taxon>
        <taxon>Pseudomonadati</taxon>
        <taxon>Bacteroidota</taxon>
        <taxon>Cytophagia</taxon>
        <taxon>Cytophagales</taxon>
        <taxon>Reichenbachiellaceae</taxon>
        <taxon>Reichenbachiella</taxon>
    </lineage>
</organism>
<comment type="similarity">
    <text evidence="4">Belongs to the Maf family. YhdE subfamily.</text>
</comment>
<protein>
    <recommendedName>
        <fullName evidence="4">dTTP/UTP pyrophosphatase</fullName>
        <shortName evidence="4">dTTPase/UTPase</shortName>
        <ecNumber evidence="4">3.6.1.9</ecNumber>
    </recommendedName>
    <alternativeName>
        <fullName evidence="4">Nucleoside triphosphate pyrophosphatase</fullName>
    </alternativeName>
    <alternativeName>
        <fullName evidence="4">Nucleotide pyrophosphatase</fullName>
        <shortName evidence="4">Nucleotide PPase</shortName>
    </alternativeName>
</protein>
<comment type="catalytic activity">
    <reaction evidence="4">
        <text>UTP + H2O = UMP + diphosphate + H(+)</text>
        <dbReference type="Rhea" id="RHEA:29395"/>
        <dbReference type="ChEBI" id="CHEBI:15377"/>
        <dbReference type="ChEBI" id="CHEBI:15378"/>
        <dbReference type="ChEBI" id="CHEBI:33019"/>
        <dbReference type="ChEBI" id="CHEBI:46398"/>
        <dbReference type="ChEBI" id="CHEBI:57865"/>
        <dbReference type="EC" id="3.6.1.9"/>
    </reaction>
</comment>
<dbReference type="HAMAP" id="MF_00528">
    <property type="entry name" value="Maf"/>
    <property type="match status" value="1"/>
</dbReference>
<dbReference type="NCBIfam" id="TIGR00172">
    <property type="entry name" value="maf"/>
    <property type="match status" value="1"/>
</dbReference>
<dbReference type="EC" id="3.6.1.9" evidence="4"/>
<comment type="function">
    <text evidence="4">Nucleoside triphosphate pyrophosphatase that hydrolyzes dTTP and UTP. May have a dual role in cell division arrest and in preventing the incorporation of modified nucleotides into cellular nucleic acids.</text>
</comment>
<dbReference type="InterPro" id="IPR003697">
    <property type="entry name" value="Maf-like"/>
</dbReference>
<keyword evidence="3 4" id="KW-0546">Nucleotide metabolism</keyword>
<accession>A0A1W2G668</accession>
<dbReference type="PANTHER" id="PTHR43213:SF5">
    <property type="entry name" value="BIFUNCTIONAL DTTP_UTP PYROPHOSPHATASE_METHYLTRANSFERASE PROTEIN-RELATED"/>
    <property type="match status" value="1"/>
</dbReference>
<gene>
    <name evidence="5" type="ORF">SAMN04488029_0431</name>
</gene>
<dbReference type="Proteomes" id="UP000192472">
    <property type="component" value="Unassembled WGS sequence"/>
</dbReference>
<dbReference type="GO" id="GO:0036221">
    <property type="term" value="F:UTP diphosphatase activity"/>
    <property type="evidence" value="ECO:0007669"/>
    <property type="project" value="RHEA"/>
</dbReference>
<comment type="subcellular location">
    <subcellularLocation>
        <location evidence="4">Cytoplasm</location>
    </subcellularLocation>
</comment>
<evidence type="ECO:0000313" key="5">
    <source>
        <dbReference type="EMBL" id="SMD32091.1"/>
    </source>
</evidence>
<dbReference type="EMBL" id="FWYF01000001">
    <property type="protein sequence ID" value="SMD32091.1"/>
    <property type="molecule type" value="Genomic_DNA"/>
</dbReference>
<feature type="active site" description="Proton acceptor" evidence="4">
    <location>
        <position position="66"/>
    </location>
</feature>
<dbReference type="PANTHER" id="PTHR43213">
    <property type="entry name" value="BIFUNCTIONAL DTTP/UTP PYROPHOSPHATASE/METHYLTRANSFERASE PROTEIN-RELATED"/>
    <property type="match status" value="1"/>
</dbReference>
<evidence type="ECO:0000256" key="4">
    <source>
        <dbReference type="HAMAP-Rule" id="MF_00528"/>
    </source>
</evidence>
<dbReference type="STRING" id="692418.SAMN04488029_0431"/>
<dbReference type="CDD" id="cd00555">
    <property type="entry name" value="Maf"/>
    <property type="match status" value="1"/>
</dbReference>
<dbReference type="Pfam" id="PF02545">
    <property type="entry name" value="Maf"/>
    <property type="match status" value="1"/>
</dbReference>
<name>A0A1W2G668_REIFA</name>
<reference evidence="5 6" key="1">
    <citation type="submission" date="2017-04" db="EMBL/GenBank/DDBJ databases">
        <authorList>
            <person name="Afonso C.L."/>
            <person name="Miller P.J."/>
            <person name="Scott M.A."/>
            <person name="Spackman E."/>
            <person name="Goraichik I."/>
            <person name="Dimitrov K.M."/>
            <person name="Suarez D.L."/>
            <person name="Swayne D.E."/>
        </authorList>
    </citation>
    <scope>NUCLEOTIDE SEQUENCE [LARGE SCALE GENOMIC DNA]</scope>
    <source>
        <strain evidence="5 6">DSM 26133</strain>
    </source>
</reference>
<proteinExistence type="inferred from homology"/>
<dbReference type="GO" id="GO:0036218">
    <property type="term" value="F:dTTP diphosphatase activity"/>
    <property type="evidence" value="ECO:0007669"/>
    <property type="project" value="RHEA"/>
</dbReference>
<keyword evidence="4" id="KW-0963">Cytoplasm</keyword>
<evidence type="ECO:0000313" key="6">
    <source>
        <dbReference type="Proteomes" id="UP000192472"/>
    </source>
</evidence>
<keyword evidence="2 4" id="KW-0378">Hydrolase</keyword>
<feature type="site" description="Important for substrate specificity" evidence="4">
    <location>
        <position position="149"/>
    </location>
</feature>
<comment type="caution">
    <text evidence="4">Lacks conserved residue(s) required for the propagation of feature annotation.</text>
</comment>
<dbReference type="PIRSF" id="PIRSF006305">
    <property type="entry name" value="Maf"/>
    <property type="match status" value="1"/>
</dbReference>
<dbReference type="InterPro" id="IPR029001">
    <property type="entry name" value="ITPase-like_fam"/>
</dbReference>
<dbReference type="GO" id="GO:0005737">
    <property type="term" value="C:cytoplasm"/>
    <property type="evidence" value="ECO:0007669"/>
    <property type="project" value="UniProtKB-SubCell"/>
</dbReference>
<evidence type="ECO:0000256" key="3">
    <source>
        <dbReference type="ARBA" id="ARBA00023080"/>
    </source>
</evidence>